<accession>A0A9X1I6J8</accession>
<dbReference type="SUPFAM" id="SSF53448">
    <property type="entry name" value="Nucleotide-diphospho-sugar transferases"/>
    <property type="match status" value="1"/>
</dbReference>
<dbReference type="EMBL" id="JAJAPX010000001">
    <property type="protein sequence ID" value="MCB4807309.1"/>
    <property type="molecule type" value="Genomic_DNA"/>
</dbReference>
<feature type="domain" description="Glycosyltransferase 2-like" evidence="1">
    <location>
        <begin position="8"/>
        <end position="120"/>
    </location>
</feature>
<organism evidence="2 3">
    <name type="scientific">Neotamlana sargassicola</name>
    <dbReference type="NCBI Taxonomy" id="2883125"/>
    <lineage>
        <taxon>Bacteria</taxon>
        <taxon>Pseudomonadati</taxon>
        <taxon>Bacteroidota</taxon>
        <taxon>Flavobacteriia</taxon>
        <taxon>Flavobacteriales</taxon>
        <taxon>Flavobacteriaceae</taxon>
        <taxon>Neotamlana</taxon>
    </lineage>
</organism>
<sequence>MKIAIVYYCFNRINHTRKSFSKILNYRKDRDLFVFCDGFKENDDNGVKKVRAFIKKNTNSEEKIEVVFRDKNYGLAKNVIEGINVVFKKGYEGVIVLEDDCVPEESFFNYMQESLIKYKYQDKIKHISGFALPMKFAFEYDNYFTPYPCSWGWATWKKEWLACNFEDEAYYQQILNDKELKEKFDFSGKSFSHFLKLQTKGEINSWLIRWYAHIFKEKGLCSWASTSQIKNIGFDGTGEHKVSYDRFNQTKVHNKTIFKFDENFSCNLDVIREFRQHFMGPKIIDKIKTMIYLKTGIILDRKQK</sequence>
<proteinExistence type="predicted"/>
<dbReference type="Proteomes" id="UP001139286">
    <property type="component" value="Unassembled WGS sequence"/>
</dbReference>
<dbReference type="GO" id="GO:0016757">
    <property type="term" value="F:glycosyltransferase activity"/>
    <property type="evidence" value="ECO:0007669"/>
    <property type="project" value="UniProtKB-KW"/>
</dbReference>
<comment type="caution">
    <text evidence="2">The sequence shown here is derived from an EMBL/GenBank/DDBJ whole genome shotgun (WGS) entry which is preliminary data.</text>
</comment>
<keyword evidence="3" id="KW-1185">Reference proteome</keyword>
<dbReference type="InterPro" id="IPR001173">
    <property type="entry name" value="Glyco_trans_2-like"/>
</dbReference>
<dbReference type="Pfam" id="PF00535">
    <property type="entry name" value="Glycos_transf_2"/>
    <property type="match status" value="1"/>
</dbReference>
<name>A0A9X1I6J8_9FLAO</name>
<reference evidence="2" key="1">
    <citation type="submission" date="2021-10" db="EMBL/GenBank/DDBJ databases">
        <title>Tamlana sargassums sp. nov., and Tamlana laminarinivorans sp. nov., two new bacteria isolated from the brown alga.</title>
        <authorList>
            <person name="Li J."/>
        </authorList>
    </citation>
    <scope>NUCLEOTIDE SEQUENCE</scope>
    <source>
        <strain evidence="2">62-3</strain>
    </source>
</reference>
<dbReference type="InterPro" id="IPR029044">
    <property type="entry name" value="Nucleotide-diphossugar_trans"/>
</dbReference>
<evidence type="ECO:0000259" key="1">
    <source>
        <dbReference type="Pfam" id="PF00535"/>
    </source>
</evidence>
<keyword evidence="2" id="KW-0808">Transferase</keyword>
<dbReference type="EC" id="2.4.-.-" evidence="2"/>
<gene>
    <name evidence="2" type="ORF">LG651_03530</name>
</gene>
<dbReference type="AlphaFoldDB" id="A0A9X1I6J8"/>
<keyword evidence="2" id="KW-0328">Glycosyltransferase</keyword>
<evidence type="ECO:0000313" key="2">
    <source>
        <dbReference type="EMBL" id="MCB4807309.1"/>
    </source>
</evidence>
<dbReference type="Gene3D" id="3.90.550.10">
    <property type="entry name" value="Spore Coat Polysaccharide Biosynthesis Protein SpsA, Chain A"/>
    <property type="match status" value="1"/>
</dbReference>
<dbReference type="RefSeq" id="WP_226694767.1">
    <property type="nucleotide sequence ID" value="NZ_JAJAPX010000001.1"/>
</dbReference>
<evidence type="ECO:0000313" key="3">
    <source>
        <dbReference type="Proteomes" id="UP001139286"/>
    </source>
</evidence>
<protein>
    <submittedName>
        <fullName evidence="2">Glycosyltransferase</fullName>
        <ecNumber evidence="2">2.4.-.-</ecNumber>
    </submittedName>
</protein>